<feature type="domain" description="Filamentous haemagglutinin FhaB/tRNA nuclease CdiA-like TPS" evidence="1">
    <location>
        <begin position="46"/>
        <end position="160"/>
    </location>
</feature>
<evidence type="ECO:0000313" key="3">
    <source>
        <dbReference type="EMBL" id="KIE07088.1"/>
    </source>
</evidence>
<dbReference type="STRING" id="1479485.DA73_0238515"/>
<dbReference type="AlphaFoldDB" id="A0A0C1QT99"/>
<sequence length="1018" mass="104179">MNVKPLGVQISRHILYKISFKFVKQFTVTFFIAINPAMAIAQISPDSTLSNPTVVTSGTTPGLDFVITGGTQVGNNLFHSFTTFSVPTGGSGIFNNDTSVENIIGRVTGGAISNINGLIQTQGKANLFLINPNGIVFGPNAELNIGGSFIASTANSLKLSNGEEFSATNPTTPLLTISVPIGLQFGKNAGSIVNQSQFNKDGIVTNFLGKSAGLQGQPNTTLALLGGEIAGNGNITVPDGRIELGSVGDESFVSLNPTSQGFALGYGGVGTFQNLQLQGSSIDVSGMGGGIIQIQGQTVNLLEHSSITAKTDVDGTESGGGIAIRANRLLVSDSDIRTFTSSSVPGGDVTLEAQKMTFTGFDTVVFTDTEGVGRGGNMTVRSADLELTNLSILGTQTRGMGKGGDVRIDTNNLRLGDGAQVAVYTTDSGLGGNLTVKASDSIAIVGESNLLNPPLPSLLFTDTTGSGKAGDIRIETGNLSVRDGARISASTFSDGDAGNIAIQARKVELTGNQTASQASGVFSQVEPEASGQGGSIAIDTETLRIDSGAQVSVGTFSSGKAGSISVVAQSVEVQGEATDSQFSGLFAQVETGATSQGGNVSLKTEQLTLEGEQARISASTSDVGAGGSVEINTKQLSIQDGAQIQAITNGLAPGGKIDLTATDTVQLLGTSQDGQSFSGLFTSTFGEAPAGNLTINTGNLLVRDGARISASTFGGSEGGNVTINASDTVKLIGTSRDGKASSGLYVQATGTGKAGNINLTARSLLLDQQGRILAETASDDGGEIALQVRDITQIRRGSLISATAGTTSGQGNGGNININTRFLVAVSSENSDIKANALEGRGGNIKISSQSVFGTEFRVRETPLSDITASSTYGVSGAVEIKTPDVDPTHGLVSLPIQLTDASNTVAQGCRANRGRAVGKFVVTGRGGLLPNPENMLNADMSLQDLDTSPIPTGKSAFIRGAQEIVSSPTYTSVRESDSIAEAQAIVMNSKGEIMLVAQAPQVTPHSPWLSSTDCQGK</sequence>
<dbReference type="RefSeq" id="WP_038082413.1">
    <property type="nucleotide sequence ID" value="NZ_JHEG04000001.1"/>
</dbReference>
<evidence type="ECO:0000259" key="1">
    <source>
        <dbReference type="SMART" id="SM00912"/>
    </source>
</evidence>
<organism evidence="3">
    <name type="scientific">Tolypothrix bouteillei VB521301</name>
    <dbReference type="NCBI Taxonomy" id="1479485"/>
    <lineage>
        <taxon>Bacteria</taxon>
        <taxon>Bacillati</taxon>
        <taxon>Cyanobacteriota</taxon>
        <taxon>Cyanophyceae</taxon>
        <taxon>Nostocales</taxon>
        <taxon>Tolypothrichaceae</taxon>
        <taxon>Tolypothrix</taxon>
    </lineage>
</organism>
<reference evidence="3" key="1">
    <citation type="journal article" date="2015" name="Genome Announc.">
        <title>Draft Genome Sequence of Tolypothrix boutellei Strain VB521301.</title>
        <authorList>
            <person name="Chandrababunaidu M.M."/>
            <person name="Singh D."/>
            <person name="Sen D."/>
            <person name="Bhan S."/>
            <person name="Das S."/>
            <person name="Gupta A."/>
            <person name="Adhikary S.P."/>
            <person name="Tripathy S."/>
        </authorList>
    </citation>
    <scope>NUCLEOTIDE SEQUENCE</scope>
    <source>
        <strain evidence="3">VB521301</strain>
    </source>
</reference>
<dbReference type="Pfam" id="PF05860">
    <property type="entry name" value="TPS"/>
    <property type="match status" value="1"/>
</dbReference>
<dbReference type="SMART" id="SM00912">
    <property type="entry name" value="Haemagg_act"/>
    <property type="match status" value="1"/>
</dbReference>
<gene>
    <name evidence="3" type="ORF">DA73_0238515</name>
    <name evidence="2" type="ORF">DA73_0400031520</name>
</gene>
<dbReference type="InterPro" id="IPR012334">
    <property type="entry name" value="Pectin_lyas_fold"/>
</dbReference>
<dbReference type="Proteomes" id="UP000029738">
    <property type="component" value="Unassembled WGS sequence"/>
</dbReference>
<comment type="caution">
    <text evidence="3">The sequence shown here is derived from an EMBL/GenBank/DDBJ whole genome shotgun (WGS) entry which is preliminary data.</text>
</comment>
<proteinExistence type="predicted"/>
<keyword evidence="4" id="KW-1185">Reference proteome</keyword>
<evidence type="ECO:0000313" key="4">
    <source>
        <dbReference type="Proteomes" id="UP000029738"/>
    </source>
</evidence>
<dbReference type="OrthoDB" id="474851at2"/>
<dbReference type="EMBL" id="JHEG02000059">
    <property type="protein sequence ID" value="KIE07088.1"/>
    <property type="molecule type" value="Genomic_DNA"/>
</dbReference>
<dbReference type="InterPro" id="IPR011050">
    <property type="entry name" value="Pectin_lyase_fold/virulence"/>
</dbReference>
<protein>
    <submittedName>
        <fullName evidence="2">S-layer family protein</fullName>
    </submittedName>
</protein>
<reference evidence="2" key="2">
    <citation type="submission" date="2019-11" db="EMBL/GenBank/DDBJ databases">
        <title>Improved Assembly of Tolypothrix boutellei genome.</title>
        <authorList>
            <person name="Sarangi A.N."/>
            <person name="Mukherjee M."/>
            <person name="Ghosh S."/>
            <person name="Singh D."/>
            <person name="Das A."/>
            <person name="Kant S."/>
            <person name="Prusty A."/>
            <person name="Tripathy S."/>
        </authorList>
    </citation>
    <scope>NUCLEOTIDE SEQUENCE</scope>
    <source>
        <strain evidence="2">VB521301</strain>
    </source>
</reference>
<name>A0A0C1QT99_9CYAN</name>
<accession>A0A0C1QT99</accession>
<dbReference type="NCBIfam" id="TIGR01901">
    <property type="entry name" value="adhes_NPXG"/>
    <property type="match status" value="1"/>
</dbReference>
<dbReference type="Gene3D" id="2.160.20.10">
    <property type="entry name" value="Single-stranded right-handed beta-helix, Pectin lyase-like"/>
    <property type="match status" value="3"/>
</dbReference>
<evidence type="ECO:0000313" key="2">
    <source>
        <dbReference type="EMBL" id="KAF3889502.1"/>
    </source>
</evidence>
<dbReference type="SUPFAM" id="SSF51126">
    <property type="entry name" value="Pectin lyase-like"/>
    <property type="match status" value="3"/>
</dbReference>
<dbReference type="EMBL" id="JHEG04000001">
    <property type="protein sequence ID" value="KAF3889502.1"/>
    <property type="molecule type" value="Genomic_DNA"/>
</dbReference>
<dbReference type="InterPro" id="IPR008638">
    <property type="entry name" value="FhaB/CdiA-like_TPS"/>
</dbReference>